<evidence type="ECO:0008006" key="7">
    <source>
        <dbReference type="Google" id="ProtNLM"/>
    </source>
</evidence>
<feature type="region of interest" description="Disordered" evidence="1">
    <location>
        <begin position="19"/>
        <end position="54"/>
    </location>
</feature>
<dbReference type="RefSeq" id="WP_206751880.1">
    <property type="nucleotide sequence ID" value="NZ_VLKX01000007.1"/>
</dbReference>
<dbReference type="AlphaFoldDB" id="A0A562PRW7"/>
<proteinExistence type="predicted"/>
<keyword evidence="2" id="KW-0732">Signal</keyword>
<name>A0A562PRW7_9FLAO</name>
<dbReference type="EMBL" id="VLKX01000007">
    <property type="protein sequence ID" value="TWI47184.1"/>
    <property type="molecule type" value="Genomic_DNA"/>
</dbReference>
<dbReference type="EMBL" id="QQBA01000007">
    <property type="protein sequence ID" value="RDI54748.1"/>
    <property type="molecule type" value="Genomic_DNA"/>
</dbReference>
<evidence type="ECO:0000313" key="3">
    <source>
        <dbReference type="EMBL" id="RDI54748.1"/>
    </source>
</evidence>
<evidence type="ECO:0000313" key="5">
    <source>
        <dbReference type="Proteomes" id="UP000254518"/>
    </source>
</evidence>
<dbReference type="Proteomes" id="UP000254518">
    <property type="component" value="Unassembled WGS sequence"/>
</dbReference>
<feature type="signal peptide" evidence="2">
    <location>
        <begin position="1"/>
        <end position="20"/>
    </location>
</feature>
<evidence type="ECO:0000313" key="6">
    <source>
        <dbReference type="Proteomes" id="UP000321392"/>
    </source>
</evidence>
<dbReference type="PROSITE" id="PS51257">
    <property type="entry name" value="PROKAR_LIPOPROTEIN"/>
    <property type="match status" value="1"/>
</dbReference>
<comment type="caution">
    <text evidence="4">The sequence shown here is derived from an EMBL/GenBank/DDBJ whole genome shotgun (WGS) entry which is preliminary data.</text>
</comment>
<dbReference type="Proteomes" id="UP000321392">
    <property type="component" value="Unassembled WGS sequence"/>
</dbReference>
<sequence length="54" mass="5531">MKKYMIALLAITLYSCSSLGTGKNGTPGQDGSNAIGTEKGKNGAPGKNGKSHYN</sequence>
<evidence type="ECO:0000256" key="1">
    <source>
        <dbReference type="SAM" id="MobiDB-lite"/>
    </source>
</evidence>
<organism evidence="4 6">
    <name type="scientific">Flavobacterium glaciei</name>
    <dbReference type="NCBI Taxonomy" id="386300"/>
    <lineage>
        <taxon>Bacteria</taxon>
        <taxon>Pseudomonadati</taxon>
        <taxon>Bacteroidota</taxon>
        <taxon>Flavobacteriia</taxon>
        <taxon>Flavobacteriales</taxon>
        <taxon>Flavobacteriaceae</taxon>
        <taxon>Flavobacterium</taxon>
    </lineage>
</organism>
<keyword evidence="5" id="KW-1185">Reference proteome</keyword>
<protein>
    <recommendedName>
        <fullName evidence="7">Collagen triple helix repeat protein</fullName>
    </recommendedName>
</protein>
<accession>A0A562PRW7</accession>
<feature type="chain" id="PRO_5022727601" description="Collagen triple helix repeat protein" evidence="2">
    <location>
        <begin position="21"/>
        <end position="54"/>
    </location>
</feature>
<feature type="compositionally biased region" description="Polar residues" evidence="1">
    <location>
        <begin position="19"/>
        <end position="35"/>
    </location>
</feature>
<gene>
    <name evidence="3" type="ORF">DFR66_10774</name>
    <name evidence="4" type="ORF">IQ02_01636</name>
</gene>
<reference evidence="4 6" key="1">
    <citation type="journal article" date="2015" name="Stand. Genomic Sci.">
        <title>Genomic Encyclopedia of Bacterial and Archaeal Type Strains, Phase III: the genomes of soil and plant-associated and newly described type strains.</title>
        <authorList>
            <person name="Whitman W.B."/>
            <person name="Woyke T."/>
            <person name="Klenk H.P."/>
            <person name="Zhou Y."/>
            <person name="Lilburn T.G."/>
            <person name="Beck B.J."/>
            <person name="De Vos P."/>
            <person name="Vandamme P."/>
            <person name="Eisen J.A."/>
            <person name="Garrity G."/>
            <person name="Hugenholtz P."/>
            <person name="Kyrpides N.C."/>
        </authorList>
    </citation>
    <scope>NUCLEOTIDE SEQUENCE [LARGE SCALE GENOMIC DNA]</scope>
    <source>
        <strain evidence="4 6">CGMCC 1.5380</strain>
    </source>
</reference>
<evidence type="ECO:0000313" key="4">
    <source>
        <dbReference type="EMBL" id="TWI47184.1"/>
    </source>
</evidence>
<reference evidence="3 5" key="2">
    <citation type="submission" date="2018-07" db="EMBL/GenBank/DDBJ databases">
        <title>Genomic Encyclopedia of Type Strains, Phase IV (KMG-IV): sequencing the most valuable type-strain genomes for metagenomic binning, comparative biology and taxonomic classification.</title>
        <authorList>
            <person name="Goeker M."/>
        </authorList>
    </citation>
    <scope>NUCLEOTIDE SEQUENCE [LARGE SCALE GENOMIC DNA]</scope>
    <source>
        <strain evidence="3 5">DSM 19728</strain>
    </source>
</reference>
<evidence type="ECO:0000256" key="2">
    <source>
        <dbReference type="SAM" id="SignalP"/>
    </source>
</evidence>
<reference evidence="4" key="3">
    <citation type="submission" date="2019-07" db="EMBL/GenBank/DDBJ databases">
        <authorList>
            <person name="Whitman W."/>
            <person name="Huntemann M."/>
            <person name="Clum A."/>
            <person name="Pillay M."/>
            <person name="Palaniappan K."/>
            <person name="Varghese N."/>
            <person name="Mikhailova N."/>
            <person name="Stamatis D."/>
            <person name="Reddy T."/>
            <person name="Daum C."/>
            <person name="Shapiro N."/>
            <person name="Ivanova N."/>
            <person name="Kyrpides N."/>
            <person name="Woyke T."/>
        </authorList>
    </citation>
    <scope>NUCLEOTIDE SEQUENCE</scope>
    <source>
        <strain evidence="4">CGMCC 1.5380</strain>
    </source>
</reference>